<organism evidence="5 6">
    <name type="scientific">Keguizhuia sedimenti</name>
    <dbReference type="NCBI Taxonomy" id="3064264"/>
    <lineage>
        <taxon>Bacteria</taxon>
        <taxon>Pseudomonadati</taxon>
        <taxon>Pseudomonadota</taxon>
        <taxon>Betaproteobacteria</taxon>
        <taxon>Burkholderiales</taxon>
        <taxon>Oxalobacteraceae</taxon>
        <taxon>Keguizhuia</taxon>
    </lineage>
</organism>
<keyword evidence="3" id="KW-0281">Fimbrium</keyword>
<dbReference type="Gene3D" id="3.30.700.10">
    <property type="entry name" value="Glycoprotein, Type 4 Pilin"/>
    <property type="match status" value="1"/>
</dbReference>
<keyword evidence="2" id="KW-0488">Methylation</keyword>
<reference evidence="5 6" key="1">
    <citation type="submission" date="2023-08" db="EMBL/GenBank/DDBJ databases">
        <title>Oxalobacteraceae gen .nov., isolated from river sludge outside the plant.</title>
        <authorList>
            <person name="Zhao S.Y."/>
        </authorList>
    </citation>
    <scope>NUCLEOTIDE SEQUENCE [LARGE SCALE GENOMIC DNA]</scope>
    <source>
        <strain evidence="5 6">R-40</strain>
    </source>
</reference>
<keyword evidence="4" id="KW-0472">Membrane</keyword>
<feature type="transmembrane region" description="Helical" evidence="4">
    <location>
        <begin position="12"/>
        <end position="37"/>
    </location>
</feature>
<sequence length="179" mass="18110">MKSMKMVQKAQRGFTLIELMIVVAIIGILAAIAIPAYQDYTVRSKVSEASSLISAAKLAVAEAASQGTIGVGVPKNDTQANADAMGFALASTVTGKYVASVGVAGLTAQAVDATTGAITPATASITVTFKDTATYPEVPTVLGGKKITWVGTANAGSVSWAIDTAAANTTVPAKYLPKS</sequence>
<name>A0ABU1BLZ6_9BURK</name>
<dbReference type="PANTHER" id="PTHR30093:SF34">
    <property type="entry name" value="PREPILIN PEPTIDASE-DEPENDENT PROTEIN D"/>
    <property type="match status" value="1"/>
</dbReference>
<evidence type="ECO:0000313" key="6">
    <source>
        <dbReference type="Proteomes" id="UP001225596"/>
    </source>
</evidence>
<dbReference type="SUPFAM" id="SSF54523">
    <property type="entry name" value="Pili subunits"/>
    <property type="match status" value="1"/>
</dbReference>
<evidence type="ECO:0000256" key="3">
    <source>
        <dbReference type="RuleBase" id="RU000389"/>
    </source>
</evidence>
<evidence type="ECO:0000256" key="4">
    <source>
        <dbReference type="SAM" id="Phobius"/>
    </source>
</evidence>
<dbReference type="RefSeq" id="WP_338435929.1">
    <property type="nucleotide sequence ID" value="NZ_JAUYVH010000002.1"/>
</dbReference>
<keyword evidence="6" id="KW-1185">Reference proteome</keyword>
<dbReference type="NCBIfam" id="TIGR02532">
    <property type="entry name" value="IV_pilin_GFxxxE"/>
    <property type="match status" value="1"/>
</dbReference>
<gene>
    <name evidence="5" type="ORF">Q8A64_06245</name>
</gene>
<protein>
    <submittedName>
        <fullName evidence="5">Pilin</fullName>
    </submittedName>
</protein>
<keyword evidence="4" id="KW-1133">Transmembrane helix</keyword>
<comment type="caution">
    <text evidence="5">The sequence shown here is derived from an EMBL/GenBank/DDBJ whole genome shotgun (WGS) entry which is preliminary data.</text>
</comment>
<dbReference type="InterPro" id="IPR001082">
    <property type="entry name" value="Pilin"/>
</dbReference>
<dbReference type="Proteomes" id="UP001225596">
    <property type="component" value="Unassembled WGS sequence"/>
</dbReference>
<accession>A0ABU1BLZ6</accession>
<dbReference type="Pfam" id="PF07963">
    <property type="entry name" value="N_methyl"/>
    <property type="match status" value="1"/>
</dbReference>
<dbReference type="InterPro" id="IPR012902">
    <property type="entry name" value="N_methyl_site"/>
</dbReference>
<dbReference type="PROSITE" id="PS00409">
    <property type="entry name" value="PROKAR_NTER_METHYL"/>
    <property type="match status" value="1"/>
</dbReference>
<evidence type="ECO:0000256" key="1">
    <source>
        <dbReference type="ARBA" id="ARBA00005233"/>
    </source>
</evidence>
<dbReference type="EMBL" id="JAUYVH010000002">
    <property type="protein sequence ID" value="MDQ9170010.1"/>
    <property type="molecule type" value="Genomic_DNA"/>
</dbReference>
<dbReference type="Pfam" id="PF00114">
    <property type="entry name" value="Pilin"/>
    <property type="match status" value="1"/>
</dbReference>
<proteinExistence type="inferred from homology"/>
<evidence type="ECO:0000313" key="5">
    <source>
        <dbReference type="EMBL" id="MDQ9170010.1"/>
    </source>
</evidence>
<dbReference type="InterPro" id="IPR045584">
    <property type="entry name" value="Pilin-like"/>
</dbReference>
<comment type="similarity">
    <text evidence="1 3">Belongs to the N-Me-Phe pilin family.</text>
</comment>
<keyword evidence="4" id="KW-0812">Transmembrane</keyword>
<evidence type="ECO:0000256" key="2">
    <source>
        <dbReference type="ARBA" id="ARBA00022481"/>
    </source>
</evidence>
<dbReference type="PANTHER" id="PTHR30093">
    <property type="entry name" value="GENERAL SECRETION PATHWAY PROTEIN G"/>
    <property type="match status" value="1"/>
</dbReference>